<dbReference type="GO" id="GO:0016757">
    <property type="term" value="F:glycosyltransferase activity"/>
    <property type="evidence" value="ECO:0007669"/>
    <property type="project" value="UniProtKB-KW"/>
</dbReference>
<dbReference type="PANTHER" id="PTHR45947:SF3">
    <property type="entry name" value="SULFOQUINOVOSYL TRANSFERASE SQD2"/>
    <property type="match status" value="1"/>
</dbReference>
<keyword evidence="1" id="KW-0328">Glycosyltransferase</keyword>
<accession>A0ABD5THE7</accession>
<evidence type="ECO:0000313" key="2">
    <source>
        <dbReference type="Proteomes" id="UP001596443"/>
    </source>
</evidence>
<dbReference type="Proteomes" id="UP001596443">
    <property type="component" value="Unassembled WGS sequence"/>
</dbReference>
<protein>
    <submittedName>
        <fullName evidence="1">Glycosyltransferase family 4 protein</fullName>
        <ecNumber evidence="1">2.4.-.-</ecNumber>
    </submittedName>
</protein>
<dbReference type="CDD" id="cd03801">
    <property type="entry name" value="GT4_PimA-like"/>
    <property type="match status" value="1"/>
</dbReference>
<dbReference type="AlphaFoldDB" id="A0ABD5THE7"/>
<dbReference type="Gene3D" id="3.40.50.2000">
    <property type="entry name" value="Glycogen Phosphorylase B"/>
    <property type="match status" value="2"/>
</dbReference>
<gene>
    <name evidence="1" type="ORF">ACFQFD_17975</name>
</gene>
<dbReference type="EMBL" id="JBHSWX010000012">
    <property type="protein sequence ID" value="MFC6787822.1"/>
    <property type="molecule type" value="Genomic_DNA"/>
</dbReference>
<dbReference type="RefSeq" id="WP_345783213.1">
    <property type="nucleotide sequence ID" value="NZ_CP126158.1"/>
</dbReference>
<sequence>MGDVNPLPGVCVVTHPLSPAGENATRTLLNVLAAITTVSLVTADLPENSSIWDDHLVFEVSEHGAGQSNILIAAYRFLRNQLRMAARIRERDEEIVLFFGATSYLLPVLFAKAIGKTIVVEPRGDVPLTLRLNWEQRMPAQLARVLAGLVRALEEVCYRAADAIVTYTPSMASELGLTRFDGKLYPNGARYVDTDAFDVRVPFESRGEVVGFVGRLDEEKNVRSLLAAAQNLPESTNFRFIGDGPLFEELETTATTDRVSFAGWVDHNEVSAELNEMRLLILPSDPTEGLPTTILESLACGTPVYATPVSGVPDVVREGETGFLMNDPSPEGIAADVATILDRDDLIEVSRQGRAEVVRDYDFEAATHRYRDIFADLA</sequence>
<organism evidence="1 2">
    <name type="scientific">Halobaculum halobium</name>
    <dbReference type="NCBI Taxonomy" id="3032281"/>
    <lineage>
        <taxon>Archaea</taxon>
        <taxon>Methanobacteriati</taxon>
        <taxon>Methanobacteriota</taxon>
        <taxon>Stenosarchaea group</taxon>
        <taxon>Halobacteria</taxon>
        <taxon>Halobacteriales</taxon>
        <taxon>Haloferacaceae</taxon>
        <taxon>Halobaculum</taxon>
    </lineage>
</organism>
<dbReference type="EC" id="2.4.-.-" evidence="1"/>
<dbReference type="GeneID" id="81210964"/>
<dbReference type="InterPro" id="IPR050194">
    <property type="entry name" value="Glycosyltransferase_grp1"/>
</dbReference>
<name>A0ABD5THE7_9EURY</name>
<reference evidence="1 2" key="1">
    <citation type="journal article" date="2019" name="Int. J. Syst. Evol. Microbiol.">
        <title>The Global Catalogue of Microorganisms (GCM) 10K type strain sequencing project: providing services to taxonomists for standard genome sequencing and annotation.</title>
        <authorList>
            <consortium name="The Broad Institute Genomics Platform"/>
            <consortium name="The Broad Institute Genome Sequencing Center for Infectious Disease"/>
            <person name="Wu L."/>
            <person name="Ma J."/>
        </authorList>
    </citation>
    <scope>NUCLEOTIDE SEQUENCE [LARGE SCALE GENOMIC DNA]</scope>
    <source>
        <strain evidence="1 2">SYNS20</strain>
    </source>
</reference>
<keyword evidence="1" id="KW-0808">Transferase</keyword>
<comment type="caution">
    <text evidence="1">The sequence shown here is derived from an EMBL/GenBank/DDBJ whole genome shotgun (WGS) entry which is preliminary data.</text>
</comment>
<proteinExistence type="predicted"/>
<keyword evidence="2" id="KW-1185">Reference proteome</keyword>
<dbReference type="Pfam" id="PF13692">
    <property type="entry name" value="Glyco_trans_1_4"/>
    <property type="match status" value="1"/>
</dbReference>
<dbReference type="SUPFAM" id="SSF53756">
    <property type="entry name" value="UDP-Glycosyltransferase/glycogen phosphorylase"/>
    <property type="match status" value="1"/>
</dbReference>
<evidence type="ECO:0000313" key="1">
    <source>
        <dbReference type="EMBL" id="MFC6787822.1"/>
    </source>
</evidence>
<dbReference type="PANTHER" id="PTHR45947">
    <property type="entry name" value="SULFOQUINOVOSYL TRANSFERASE SQD2"/>
    <property type="match status" value="1"/>
</dbReference>